<evidence type="ECO:0000313" key="3">
    <source>
        <dbReference type="Proteomes" id="UP000318582"/>
    </source>
</evidence>
<name>A0A507E9F7_9FUNG</name>
<dbReference type="EMBL" id="QEAQ01000015">
    <property type="protein sequence ID" value="TPX60371.1"/>
    <property type="molecule type" value="Genomic_DNA"/>
</dbReference>
<feature type="compositionally biased region" description="Polar residues" evidence="1">
    <location>
        <begin position="7"/>
        <end position="22"/>
    </location>
</feature>
<protein>
    <submittedName>
        <fullName evidence="2">Uncharacterized protein</fullName>
    </submittedName>
</protein>
<dbReference type="AlphaFoldDB" id="A0A507E9F7"/>
<gene>
    <name evidence="2" type="ORF">PhCBS80983_g01798</name>
</gene>
<dbReference type="InterPro" id="IPR054219">
    <property type="entry name" value="DUF6939"/>
</dbReference>
<evidence type="ECO:0000313" key="2">
    <source>
        <dbReference type="EMBL" id="TPX60371.1"/>
    </source>
</evidence>
<dbReference type="Proteomes" id="UP000318582">
    <property type="component" value="Unassembled WGS sequence"/>
</dbReference>
<comment type="caution">
    <text evidence="2">The sequence shown here is derived from an EMBL/GenBank/DDBJ whole genome shotgun (WGS) entry which is preliminary data.</text>
</comment>
<sequence>MSKRRGSSPTALSLSSELSQTAKRIRQSELPPLPSSVGLVVVANRRTKSETLQRKYPGSAVIDVTAKGPMPWRKFSPFYPHGDIPVPTQPSQKGMSVEGIWQGLKCFEKEGVDVSKLTKTDMKDMKRGKSLRRGKVLGHAQRCTASTPSSSPSDHLLGYLQARKRIYLPAYLTLLERMKDEVQELKALREKSGLILLDYNTNEDIENCQKPLSHAGLIKLYIEDGYPKV</sequence>
<evidence type="ECO:0000256" key="1">
    <source>
        <dbReference type="SAM" id="MobiDB-lite"/>
    </source>
</evidence>
<keyword evidence="3" id="KW-1185">Reference proteome</keyword>
<dbReference type="Pfam" id="PF22075">
    <property type="entry name" value="DUF6939"/>
    <property type="match status" value="1"/>
</dbReference>
<feature type="region of interest" description="Disordered" evidence="1">
    <location>
        <begin position="1"/>
        <end position="32"/>
    </location>
</feature>
<accession>A0A507E9F7</accession>
<proteinExistence type="predicted"/>
<organism evidence="2 3">
    <name type="scientific">Powellomyces hirtus</name>
    <dbReference type="NCBI Taxonomy" id="109895"/>
    <lineage>
        <taxon>Eukaryota</taxon>
        <taxon>Fungi</taxon>
        <taxon>Fungi incertae sedis</taxon>
        <taxon>Chytridiomycota</taxon>
        <taxon>Chytridiomycota incertae sedis</taxon>
        <taxon>Chytridiomycetes</taxon>
        <taxon>Spizellomycetales</taxon>
        <taxon>Powellomycetaceae</taxon>
        <taxon>Powellomyces</taxon>
    </lineage>
</organism>
<reference evidence="2 3" key="1">
    <citation type="journal article" date="2019" name="Sci. Rep.">
        <title>Comparative genomics of chytrid fungi reveal insights into the obligate biotrophic and pathogenic lifestyle of Synchytrium endobioticum.</title>
        <authorList>
            <person name="van de Vossenberg B.T.L.H."/>
            <person name="Warris S."/>
            <person name="Nguyen H.D.T."/>
            <person name="van Gent-Pelzer M.P.E."/>
            <person name="Joly D.L."/>
            <person name="van de Geest H.C."/>
            <person name="Bonants P.J.M."/>
            <person name="Smith D.S."/>
            <person name="Levesque C.A."/>
            <person name="van der Lee T.A.J."/>
        </authorList>
    </citation>
    <scope>NUCLEOTIDE SEQUENCE [LARGE SCALE GENOMIC DNA]</scope>
    <source>
        <strain evidence="2 3">CBS 809.83</strain>
    </source>
</reference>